<comment type="caution">
    <text evidence="1">The sequence shown here is derived from an EMBL/GenBank/DDBJ whole genome shotgun (WGS) entry which is preliminary data.</text>
</comment>
<accession>X1CEC5</accession>
<dbReference type="EMBL" id="BART01037321">
    <property type="protein sequence ID" value="GAH06681.1"/>
    <property type="molecule type" value="Genomic_DNA"/>
</dbReference>
<name>X1CEC5_9ZZZZ</name>
<reference evidence="1" key="1">
    <citation type="journal article" date="2014" name="Front. Microbiol.">
        <title>High frequency of phylogenetically diverse reductive dehalogenase-homologous genes in deep subseafloor sedimentary metagenomes.</title>
        <authorList>
            <person name="Kawai M."/>
            <person name="Futagami T."/>
            <person name="Toyoda A."/>
            <person name="Takaki Y."/>
            <person name="Nishi S."/>
            <person name="Hori S."/>
            <person name="Arai W."/>
            <person name="Tsubouchi T."/>
            <person name="Morono Y."/>
            <person name="Uchiyama I."/>
            <person name="Ito T."/>
            <person name="Fujiyama A."/>
            <person name="Inagaki F."/>
            <person name="Takami H."/>
        </authorList>
    </citation>
    <scope>NUCLEOTIDE SEQUENCE</scope>
    <source>
        <strain evidence="1">Expedition CK06-06</strain>
    </source>
</reference>
<dbReference type="AlphaFoldDB" id="X1CEC5"/>
<organism evidence="1">
    <name type="scientific">marine sediment metagenome</name>
    <dbReference type="NCBI Taxonomy" id="412755"/>
    <lineage>
        <taxon>unclassified sequences</taxon>
        <taxon>metagenomes</taxon>
        <taxon>ecological metagenomes</taxon>
    </lineage>
</organism>
<gene>
    <name evidence="1" type="ORF">S01H4_62500</name>
</gene>
<evidence type="ECO:0000313" key="1">
    <source>
        <dbReference type="EMBL" id="GAH06681.1"/>
    </source>
</evidence>
<proteinExistence type="predicted"/>
<sequence length="62" mass="7537">MKEKKVNIFSIRLKSDNSNQISQFNRDLRKTICELIYYKITKDTPKYDESWKCNFVQPLRYG</sequence>
<protein>
    <submittedName>
        <fullName evidence="1">Uncharacterized protein</fullName>
    </submittedName>
</protein>